<name>A0A1X3DG48_9NEIS</name>
<proteinExistence type="predicted"/>
<dbReference type="Pfam" id="PF04341">
    <property type="entry name" value="DUF485"/>
    <property type="match status" value="1"/>
</dbReference>
<keyword evidence="1" id="KW-0812">Transmembrane</keyword>
<dbReference type="AlphaFoldDB" id="A0A1X3DG48"/>
<keyword evidence="1" id="KW-0472">Membrane</keyword>
<dbReference type="PANTHER" id="PTHR38598">
    <property type="entry name" value="INNER MEMBRANE PROTEIN YJCH"/>
    <property type="match status" value="1"/>
</dbReference>
<keyword evidence="3" id="KW-1185">Reference proteome</keyword>
<sequence>MDKQTAQQVLSHPKFKQMAQQKALIGWSFSAVVFVMYVAYIWLIGTAPEMFGKPVSEGSITTWGIYAGIFVIVFSFITTGIYVSIANGKFEEMTKEVVREVQGEE</sequence>
<protein>
    <recommendedName>
        <fullName evidence="4">DUF485 domain-containing protein</fullName>
    </recommendedName>
</protein>
<reference evidence="3" key="1">
    <citation type="submission" date="2017-01" db="EMBL/GenBank/DDBJ databases">
        <authorList>
            <person name="Wolfgang W.J."/>
            <person name="Cole J."/>
            <person name="Wroblewski D."/>
            <person name="Mcginnis J."/>
            <person name="Musser K.A."/>
        </authorList>
    </citation>
    <scope>NUCLEOTIDE SEQUENCE [LARGE SCALE GENOMIC DNA]</scope>
    <source>
        <strain evidence="3">DSM 19151</strain>
    </source>
</reference>
<evidence type="ECO:0008006" key="4">
    <source>
        <dbReference type="Google" id="ProtNLM"/>
    </source>
</evidence>
<dbReference type="InterPro" id="IPR052959">
    <property type="entry name" value="Inner_membrane_assoc"/>
</dbReference>
<dbReference type="OrthoDB" id="5297034at2"/>
<evidence type="ECO:0000313" key="2">
    <source>
        <dbReference type="EMBL" id="OSI18903.1"/>
    </source>
</evidence>
<dbReference type="STRING" id="194197.BWD09_01220"/>
<comment type="caution">
    <text evidence="2">The sequence shown here is derived from an EMBL/GenBank/DDBJ whole genome shotgun (WGS) entry which is preliminary data.</text>
</comment>
<organism evidence="2 3">
    <name type="scientific">Neisseria dentiae</name>
    <dbReference type="NCBI Taxonomy" id="194197"/>
    <lineage>
        <taxon>Bacteria</taxon>
        <taxon>Pseudomonadati</taxon>
        <taxon>Pseudomonadota</taxon>
        <taxon>Betaproteobacteria</taxon>
        <taxon>Neisseriales</taxon>
        <taxon>Neisseriaceae</taxon>
        <taxon>Neisseria</taxon>
    </lineage>
</organism>
<feature type="transmembrane region" description="Helical" evidence="1">
    <location>
        <begin position="24"/>
        <end position="43"/>
    </location>
</feature>
<dbReference type="GO" id="GO:0005886">
    <property type="term" value="C:plasma membrane"/>
    <property type="evidence" value="ECO:0007669"/>
    <property type="project" value="TreeGrafter"/>
</dbReference>
<accession>A0A1X3DG48</accession>
<feature type="transmembrane region" description="Helical" evidence="1">
    <location>
        <begin position="63"/>
        <end position="85"/>
    </location>
</feature>
<dbReference type="InterPro" id="IPR007436">
    <property type="entry name" value="DUF485"/>
</dbReference>
<evidence type="ECO:0000313" key="3">
    <source>
        <dbReference type="Proteomes" id="UP000193118"/>
    </source>
</evidence>
<evidence type="ECO:0000256" key="1">
    <source>
        <dbReference type="SAM" id="Phobius"/>
    </source>
</evidence>
<dbReference type="PANTHER" id="PTHR38598:SF1">
    <property type="entry name" value="INNER MEMBRANE PROTEIN YJCH"/>
    <property type="match status" value="1"/>
</dbReference>
<dbReference type="Proteomes" id="UP000193118">
    <property type="component" value="Unassembled WGS sequence"/>
</dbReference>
<dbReference type="RefSeq" id="WP_085364910.1">
    <property type="nucleotide sequence ID" value="NZ_CAUJPZ010000003.1"/>
</dbReference>
<keyword evidence="1" id="KW-1133">Transmembrane helix</keyword>
<gene>
    <name evidence="2" type="ORF">BWD09_01220</name>
</gene>
<dbReference type="GeneID" id="94580499"/>
<dbReference type="EMBL" id="MTBO01000001">
    <property type="protein sequence ID" value="OSI18903.1"/>
    <property type="molecule type" value="Genomic_DNA"/>
</dbReference>